<dbReference type="GO" id="GO:0019285">
    <property type="term" value="P:glycine betaine biosynthetic process from choline"/>
    <property type="evidence" value="ECO:0007669"/>
    <property type="project" value="UniProtKB-UniRule"/>
</dbReference>
<dbReference type="RefSeq" id="WP_165101993.1">
    <property type="nucleotide sequence ID" value="NZ_CP049056.1"/>
</dbReference>
<evidence type="ECO:0000256" key="7">
    <source>
        <dbReference type="HAMAP-Rule" id="MF_00768"/>
    </source>
</evidence>
<dbReference type="PANTHER" id="PTHR30055:SF234">
    <property type="entry name" value="HTH-TYPE TRANSCRIPTIONAL REGULATOR BETI"/>
    <property type="match status" value="1"/>
</dbReference>
<gene>
    <name evidence="7 10" type="primary">betI</name>
    <name evidence="10" type="ORF">G5B40_18805</name>
</gene>
<dbReference type="InterPro" id="IPR001647">
    <property type="entry name" value="HTH_TetR"/>
</dbReference>
<dbReference type="InterPro" id="IPR039538">
    <property type="entry name" value="BetI_C"/>
</dbReference>
<dbReference type="NCBIfam" id="NF001978">
    <property type="entry name" value="PRK00767.1"/>
    <property type="match status" value="1"/>
</dbReference>
<dbReference type="EMBL" id="CP049056">
    <property type="protein sequence ID" value="QIE57311.1"/>
    <property type="molecule type" value="Genomic_DNA"/>
</dbReference>
<evidence type="ECO:0000313" key="10">
    <source>
        <dbReference type="EMBL" id="QIE57311.1"/>
    </source>
</evidence>
<protein>
    <recommendedName>
        <fullName evidence="7">HTH-type transcriptional regulator BetI</fullName>
    </recommendedName>
</protein>
<dbReference type="Gene3D" id="1.10.357.10">
    <property type="entry name" value="Tetracycline Repressor, domain 2"/>
    <property type="match status" value="1"/>
</dbReference>
<dbReference type="InterPro" id="IPR023772">
    <property type="entry name" value="DNA-bd_HTH_TetR-type_CS"/>
</dbReference>
<organism evidence="10 11">
    <name type="scientific">Pikeienuella piscinae</name>
    <dbReference type="NCBI Taxonomy" id="2748098"/>
    <lineage>
        <taxon>Bacteria</taxon>
        <taxon>Pseudomonadati</taxon>
        <taxon>Pseudomonadota</taxon>
        <taxon>Alphaproteobacteria</taxon>
        <taxon>Rhodobacterales</taxon>
        <taxon>Paracoccaceae</taxon>
        <taxon>Pikeienuella</taxon>
    </lineage>
</organism>
<evidence type="ECO:0000256" key="4">
    <source>
        <dbReference type="ARBA" id="ARBA00023125"/>
    </source>
</evidence>
<dbReference type="GO" id="GO:0000976">
    <property type="term" value="F:transcription cis-regulatory region binding"/>
    <property type="evidence" value="ECO:0007669"/>
    <property type="project" value="TreeGrafter"/>
</dbReference>
<evidence type="ECO:0000256" key="6">
    <source>
        <dbReference type="ARBA" id="ARBA00024936"/>
    </source>
</evidence>
<keyword evidence="2 7" id="KW-0678">Repressor</keyword>
<evidence type="ECO:0000259" key="9">
    <source>
        <dbReference type="PROSITE" id="PS50977"/>
    </source>
</evidence>
<keyword evidence="4 7" id="KW-0238">DNA-binding</keyword>
<name>A0A7M3T5N0_9RHOB</name>
<dbReference type="AlphaFoldDB" id="A0A7M3T5N0"/>
<dbReference type="GO" id="GO:0045892">
    <property type="term" value="P:negative regulation of DNA-templated transcription"/>
    <property type="evidence" value="ECO:0007669"/>
    <property type="project" value="UniProtKB-UniRule"/>
</dbReference>
<dbReference type="GO" id="GO:0003700">
    <property type="term" value="F:DNA-binding transcription factor activity"/>
    <property type="evidence" value="ECO:0007669"/>
    <property type="project" value="UniProtKB-UniRule"/>
</dbReference>
<dbReference type="SUPFAM" id="SSF48498">
    <property type="entry name" value="Tetracyclin repressor-like, C-terminal domain"/>
    <property type="match status" value="1"/>
</dbReference>
<dbReference type="Proteomes" id="UP000503336">
    <property type="component" value="Chromosome"/>
</dbReference>
<dbReference type="InterPro" id="IPR017757">
    <property type="entry name" value="Tscrpt_rep_BetI"/>
</dbReference>
<reference evidence="10 11" key="1">
    <citation type="submission" date="2020-02" db="EMBL/GenBank/DDBJ databases">
        <title>complete genome sequence of Rhodobacteraceae bacterium.</title>
        <authorList>
            <person name="Park J."/>
            <person name="Kim Y.-S."/>
            <person name="Kim K.-H."/>
        </authorList>
    </citation>
    <scope>NUCLEOTIDE SEQUENCE [LARGE SCALE GENOMIC DNA]</scope>
    <source>
        <strain evidence="10 11">RR4-56</strain>
    </source>
</reference>
<proteinExistence type="inferred from homology"/>
<dbReference type="Pfam" id="PF00440">
    <property type="entry name" value="TetR_N"/>
    <property type="match status" value="1"/>
</dbReference>
<evidence type="ECO:0000256" key="3">
    <source>
        <dbReference type="ARBA" id="ARBA00023015"/>
    </source>
</evidence>
<dbReference type="InterPro" id="IPR009057">
    <property type="entry name" value="Homeodomain-like_sf"/>
</dbReference>
<evidence type="ECO:0000256" key="5">
    <source>
        <dbReference type="ARBA" id="ARBA00023163"/>
    </source>
</evidence>
<feature type="domain" description="HTH tetR-type" evidence="9">
    <location>
        <begin position="8"/>
        <end position="68"/>
    </location>
</feature>
<dbReference type="Pfam" id="PF13977">
    <property type="entry name" value="TetR_C_6"/>
    <property type="match status" value="1"/>
</dbReference>
<evidence type="ECO:0000256" key="2">
    <source>
        <dbReference type="ARBA" id="ARBA00022491"/>
    </source>
</evidence>
<dbReference type="UniPathway" id="UPA00529"/>
<keyword evidence="11" id="KW-1185">Reference proteome</keyword>
<feature type="DNA-binding region" description="H-T-H motif" evidence="7 8">
    <location>
        <begin position="31"/>
        <end position="50"/>
    </location>
</feature>
<dbReference type="HAMAP" id="MF_00768">
    <property type="entry name" value="HTH_type_BetI"/>
    <property type="match status" value="1"/>
</dbReference>
<dbReference type="InterPro" id="IPR036271">
    <property type="entry name" value="Tet_transcr_reg_TetR-rel_C_sf"/>
</dbReference>
<keyword evidence="3 7" id="KW-0805">Transcription regulation</keyword>
<evidence type="ECO:0000313" key="11">
    <source>
        <dbReference type="Proteomes" id="UP000503336"/>
    </source>
</evidence>
<dbReference type="SUPFAM" id="SSF46689">
    <property type="entry name" value="Homeodomain-like"/>
    <property type="match status" value="1"/>
</dbReference>
<comment type="function">
    <text evidence="7">Repressor involved in choline regulation of the bet genes.</text>
</comment>
<accession>A0A7M3T5N0</accession>
<evidence type="ECO:0000256" key="8">
    <source>
        <dbReference type="PROSITE-ProRule" id="PRU00335"/>
    </source>
</evidence>
<dbReference type="InterPro" id="IPR050109">
    <property type="entry name" value="HTH-type_TetR-like_transc_reg"/>
</dbReference>
<keyword evidence="5 7" id="KW-0804">Transcription</keyword>
<dbReference type="PRINTS" id="PR00455">
    <property type="entry name" value="HTHTETR"/>
</dbReference>
<comment type="pathway">
    <text evidence="1 7">Amine and polyamine biosynthesis; betaine biosynthesis via choline pathway [regulation].</text>
</comment>
<comment type="function">
    <text evidence="6">Repressor involved in the biosynthesis of the osmoprotectant glycine betaine. It represses transcription of the choline transporter BetT and the genes of BetAB involved in the synthesis of glycine betaine.</text>
</comment>
<sequence length="202" mass="22550">MARKRISEIRHQELIDATIRVIHRRGYAAATMQEIAAEAGASAASINYYFGSKERLLAATMRRMLGVLRAALLERYAEAKTPRARLDAVVAANFDDRLFTRAQCSVWMQFWSFAPQSETLARLHRINRVRVRSQFRAALRPLAPPLTRETARAALQAYMDGVWLEAAQSEGPLHPATARREAAKVVDLLLDARRGAAPGPEA</sequence>
<evidence type="ECO:0000256" key="1">
    <source>
        <dbReference type="ARBA" id="ARBA00004719"/>
    </source>
</evidence>
<dbReference type="NCBIfam" id="TIGR03384">
    <property type="entry name" value="betaine_BetI"/>
    <property type="match status" value="1"/>
</dbReference>
<dbReference type="PROSITE" id="PS50977">
    <property type="entry name" value="HTH_TETR_2"/>
    <property type="match status" value="1"/>
</dbReference>
<dbReference type="PROSITE" id="PS01081">
    <property type="entry name" value="HTH_TETR_1"/>
    <property type="match status" value="1"/>
</dbReference>
<dbReference type="PANTHER" id="PTHR30055">
    <property type="entry name" value="HTH-TYPE TRANSCRIPTIONAL REGULATOR RUTR"/>
    <property type="match status" value="1"/>
</dbReference>
<dbReference type="KEGG" id="hdh:G5B40_18805"/>